<dbReference type="InterPro" id="IPR011010">
    <property type="entry name" value="DNA_brk_join_enz"/>
</dbReference>
<name>E4TTB4_MARTH</name>
<evidence type="ECO:0000259" key="4">
    <source>
        <dbReference type="PROSITE" id="PS51898"/>
    </source>
</evidence>
<keyword evidence="3" id="KW-0233">DNA recombination</keyword>
<dbReference type="STRING" id="643867.Ftrac_1959"/>
<proteinExistence type="inferred from homology"/>
<keyword evidence="2" id="KW-0238">DNA-binding</keyword>
<dbReference type="AlphaFoldDB" id="E4TTB4"/>
<organism evidence="5 6">
    <name type="scientific">Marivirga tractuosa (strain ATCC 23168 / DSM 4126 / NBRC 15989 / NCIMB 1408 / VKM B-1430 / H-43)</name>
    <name type="common">Microscilla tractuosa</name>
    <name type="synonym">Flexibacter tractuosus</name>
    <dbReference type="NCBI Taxonomy" id="643867"/>
    <lineage>
        <taxon>Bacteria</taxon>
        <taxon>Pseudomonadati</taxon>
        <taxon>Bacteroidota</taxon>
        <taxon>Cytophagia</taxon>
        <taxon>Cytophagales</taxon>
        <taxon>Marivirgaceae</taxon>
        <taxon>Marivirga</taxon>
    </lineage>
</organism>
<dbReference type="HOGENOM" id="CLU_027562_9_5_10"/>
<dbReference type="SUPFAM" id="SSF56349">
    <property type="entry name" value="DNA breaking-rejoining enzymes"/>
    <property type="match status" value="1"/>
</dbReference>
<dbReference type="Pfam" id="PF00589">
    <property type="entry name" value="Phage_integrase"/>
    <property type="match status" value="1"/>
</dbReference>
<dbReference type="PROSITE" id="PS51898">
    <property type="entry name" value="TYR_RECOMBINASE"/>
    <property type="match status" value="1"/>
</dbReference>
<dbReference type="EMBL" id="CP002349">
    <property type="protein sequence ID" value="ADR21944.1"/>
    <property type="molecule type" value="Genomic_DNA"/>
</dbReference>
<dbReference type="GO" id="GO:0006310">
    <property type="term" value="P:DNA recombination"/>
    <property type="evidence" value="ECO:0007669"/>
    <property type="project" value="UniProtKB-KW"/>
</dbReference>
<gene>
    <name evidence="5" type="ordered locus">Ftrac_1959</name>
</gene>
<evidence type="ECO:0000313" key="5">
    <source>
        <dbReference type="EMBL" id="ADR21944.1"/>
    </source>
</evidence>
<dbReference type="GO" id="GO:0003677">
    <property type="term" value="F:DNA binding"/>
    <property type="evidence" value="ECO:0007669"/>
    <property type="project" value="UniProtKB-KW"/>
</dbReference>
<protein>
    <submittedName>
        <fullName evidence="5">Integrase family protein</fullName>
    </submittedName>
</protein>
<evidence type="ECO:0000256" key="3">
    <source>
        <dbReference type="ARBA" id="ARBA00023172"/>
    </source>
</evidence>
<dbReference type="RefSeq" id="WP_013454087.1">
    <property type="nucleotide sequence ID" value="NC_014759.1"/>
</dbReference>
<dbReference type="GO" id="GO:0015074">
    <property type="term" value="P:DNA integration"/>
    <property type="evidence" value="ECO:0007669"/>
    <property type="project" value="InterPro"/>
</dbReference>
<reference evidence="5 6" key="1">
    <citation type="journal article" date="2011" name="Stand. Genomic Sci.">
        <title>Complete genome sequence of Marivirga tractuosa type strain (H-43).</title>
        <authorList>
            <person name="Pagani I."/>
            <person name="Chertkov O."/>
            <person name="Lapidus A."/>
            <person name="Lucas S."/>
            <person name="Del Rio T.G."/>
            <person name="Tice H."/>
            <person name="Copeland A."/>
            <person name="Cheng J.F."/>
            <person name="Nolan M."/>
            <person name="Saunders E."/>
            <person name="Pitluck S."/>
            <person name="Held B."/>
            <person name="Goodwin L."/>
            <person name="Liolios K."/>
            <person name="Ovchinikova G."/>
            <person name="Ivanova N."/>
            <person name="Mavromatis K."/>
            <person name="Pati A."/>
            <person name="Chen A."/>
            <person name="Palaniappan K."/>
            <person name="Land M."/>
            <person name="Hauser L."/>
            <person name="Jeffries C.D."/>
            <person name="Detter J.C."/>
            <person name="Han C."/>
            <person name="Tapia R."/>
            <person name="Ngatchou-Djao O.D."/>
            <person name="Rohde M."/>
            <person name="Goker M."/>
            <person name="Spring S."/>
            <person name="Sikorski J."/>
            <person name="Woyke T."/>
            <person name="Bristow J."/>
            <person name="Eisen J.A."/>
            <person name="Markowitz V."/>
            <person name="Hugenholtz P."/>
            <person name="Klenk H.P."/>
            <person name="Kyrpides N.C."/>
        </authorList>
    </citation>
    <scope>NUCLEOTIDE SEQUENCE [LARGE SCALE GENOMIC DNA]</scope>
    <source>
        <strain evidence="6">ATCC 23168 / DSM 4126 / NBRC 15989 / NCIMB 1408 / VKM B-1430 / H-43</strain>
    </source>
</reference>
<dbReference type="PANTHER" id="PTHR30349">
    <property type="entry name" value="PHAGE INTEGRASE-RELATED"/>
    <property type="match status" value="1"/>
</dbReference>
<dbReference type="eggNOG" id="COG4974">
    <property type="taxonomic scope" value="Bacteria"/>
</dbReference>
<dbReference type="InterPro" id="IPR002104">
    <property type="entry name" value="Integrase_catalytic"/>
</dbReference>
<evidence type="ECO:0000256" key="2">
    <source>
        <dbReference type="ARBA" id="ARBA00023125"/>
    </source>
</evidence>
<evidence type="ECO:0000313" key="6">
    <source>
        <dbReference type="Proteomes" id="UP000008720"/>
    </source>
</evidence>
<dbReference type="InterPro" id="IPR050090">
    <property type="entry name" value="Tyrosine_recombinase_XerCD"/>
</dbReference>
<dbReference type="InterPro" id="IPR013762">
    <property type="entry name" value="Integrase-like_cat_sf"/>
</dbReference>
<dbReference type="KEGG" id="mtt:Ftrac_1959"/>
<dbReference type="Gene3D" id="1.10.443.10">
    <property type="entry name" value="Intergrase catalytic core"/>
    <property type="match status" value="1"/>
</dbReference>
<dbReference type="PANTHER" id="PTHR30349:SF41">
    <property type="entry name" value="INTEGRASE_RECOMBINASE PROTEIN MJ0367-RELATED"/>
    <property type="match status" value="1"/>
</dbReference>
<feature type="domain" description="Tyr recombinase" evidence="4">
    <location>
        <begin position="101"/>
        <end position="278"/>
    </location>
</feature>
<evidence type="ECO:0000256" key="1">
    <source>
        <dbReference type="ARBA" id="ARBA00008857"/>
    </source>
</evidence>
<sequence>MPGFGLQYKRLRRSIDIAGKSQSTLTNYGRCLAHMGLYFECDLLELDDEQILDYLYMLKSKRKTPSDSFFMHTVYGLRYLYRIFEQRESRVILPSIERQKALPVVLSQQEVRLLLKTPKLLKHRLMMALLYGCGLRNFELCNLKIVHLDLERKQLHVQQGKGRKDRYVPLCDLLVRGVNTYLQAEKPTEYLFNGQPDEDGGHTQLSTRGVQWVMRQARQQSGIKKQITAHTLRHSYATHLLEMGTDIMTLKDLLGHGDIQTTLGYLHVARVGRALPFSPLEKLYQS</sequence>
<keyword evidence="6" id="KW-1185">Reference proteome</keyword>
<accession>E4TTB4</accession>
<dbReference type="Proteomes" id="UP000008720">
    <property type="component" value="Chromosome"/>
</dbReference>
<comment type="similarity">
    <text evidence="1">Belongs to the 'phage' integrase family.</text>
</comment>